<organism evidence="2 4">
    <name type="scientific">Dracunculus medinensis</name>
    <name type="common">Guinea worm</name>
    <dbReference type="NCBI Taxonomy" id="318479"/>
    <lineage>
        <taxon>Eukaryota</taxon>
        <taxon>Metazoa</taxon>
        <taxon>Ecdysozoa</taxon>
        <taxon>Nematoda</taxon>
        <taxon>Chromadorea</taxon>
        <taxon>Rhabditida</taxon>
        <taxon>Spirurina</taxon>
        <taxon>Dracunculoidea</taxon>
        <taxon>Dracunculidae</taxon>
        <taxon>Dracunculus</taxon>
    </lineage>
</organism>
<reference evidence="4" key="1">
    <citation type="submission" date="2017-02" db="UniProtKB">
        <authorList>
            <consortium name="WormBaseParasite"/>
        </authorList>
    </citation>
    <scope>IDENTIFICATION</scope>
</reference>
<evidence type="ECO:0000313" key="4">
    <source>
        <dbReference type="WBParaSite" id="DME_0001093101-mRNA-1"/>
    </source>
</evidence>
<evidence type="ECO:0000313" key="1">
    <source>
        <dbReference type="EMBL" id="VDN60996.1"/>
    </source>
</evidence>
<dbReference type="Proteomes" id="UP000038040">
    <property type="component" value="Unplaced"/>
</dbReference>
<accession>A0A0N4US99</accession>
<dbReference type="EMBL" id="UYYG01001329">
    <property type="protein sequence ID" value="VDN60996.1"/>
    <property type="molecule type" value="Genomic_DNA"/>
</dbReference>
<dbReference type="Proteomes" id="UP000274756">
    <property type="component" value="Unassembled WGS sequence"/>
</dbReference>
<protein>
    <submittedName>
        <fullName evidence="4">DUF4071 domain-containing protein</fullName>
    </submittedName>
</protein>
<gene>
    <name evidence="1" type="ORF">DME_LOCUS10969</name>
</gene>
<name>A0A0N4US99_DRAME</name>
<dbReference type="AlphaFoldDB" id="A0A0N4US99"/>
<evidence type="ECO:0000313" key="2">
    <source>
        <dbReference type="Proteomes" id="UP000038040"/>
    </source>
</evidence>
<sequence length="155" mass="17545">MINNFAKLSEGVEKYDIIISENLLFLPFLGDCGTKITSISSKIRNMFHCDTVIKLGTEMAAANMLRYGLMNNRSNECGLKRTFPMESKSYANFTNVAPRKKTAVRTSNADELNEIHKKITVFNQQLTEASAEFEKYNHLFKEYLGNYAVNAANLV</sequence>
<keyword evidence="3" id="KW-1185">Reference proteome</keyword>
<reference evidence="1 3" key="2">
    <citation type="submission" date="2018-11" db="EMBL/GenBank/DDBJ databases">
        <authorList>
            <consortium name="Pathogen Informatics"/>
        </authorList>
    </citation>
    <scope>NUCLEOTIDE SEQUENCE [LARGE SCALE GENOMIC DNA]</scope>
</reference>
<evidence type="ECO:0000313" key="3">
    <source>
        <dbReference type="Proteomes" id="UP000274756"/>
    </source>
</evidence>
<dbReference type="WBParaSite" id="DME_0001093101-mRNA-1">
    <property type="protein sequence ID" value="DME_0001093101-mRNA-1"/>
    <property type="gene ID" value="DME_0001093101"/>
</dbReference>
<proteinExistence type="predicted"/>